<organism evidence="1 2">
    <name type="scientific">Roseateles toxinivorans</name>
    <dbReference type="NCBI Taxonomy" id="270368"/>
    <lineage>
        <taxon>Bacteria</taxon>
        <taxon>Pseudomonadati</taxon>
        <taxon>Pseudomonadota</taxon>
        <taxon>Betaproteobacteria</taxon>
        <taxon>Burkholderiales</taxon>
        <taxon>Sphaerotilaceae</taxon>
        <taxon>Roseateles</taxon>
    </lineage>
</organism>
<protein>
    <submittedName>
        <fullName evidence="1">Uncharacterized protein</fullName>
    </submittedName>
</protein>
<dbReference type="AlphaFoldDB" id="A0A4R6QU66"/>
<name>A0A4R6QU66_9BURK</name>
<keyword evidence="2" id="KW-1185">Reference proteome</keyword>
<dbReference type="OrthoDB" id="8854181at2"/>
<dbReference type="EMBL" id="SNXS01000001">
    <property type="protein sequence ID" value="TDP74693.1"/>
    <property type="molecule type" value="Genomic_DNA"/>
</dbReference>
<evidence type="ECO:0000313" key="1">
    <source>
        <dbReference type="EMBL" id="TDP74693.1"/>
    </source>
</evidence>
<proteinExistence type="predicted"/>
<accession>A0A4R6QU66</accession>
<evidence type="ECO:0000313" key="2">
    <source>
        <dbReference type="Proteomes" id="UP000295361"/>
    </source>
</evidence>
<reference evidence="1 2" key="1">
    <citation type="submission" date="2019-03" db="EMBL/GenBank/DDBJ databases">
        <title>Genomic Encyclopedia of Type Strains, Phase IV (KMG-IV): sequencing the most valuable type-strain genomes for metagenomic binning, comparative biology and taxonomic classification.</title>
        <authorList>
            <person name="Goeker M."/>
        </authorList>
    </citation>
    <scope>NUCLEOTIDE SEQUENCE [LARGE SCALE GENOMIC DNA]</scope>
    <source>
        <strain evidence="1 2">DSM 16998</strain>
    </source>
</reference>
<dbReference type="InParanoid" id="A0A4R6QU66"/>
<dbReference type="Proteomes" id="UP000295361">
    <property type="component" value="Unassembled WGS sequence"/>
</dbReference>
<comment type="caution">
    <text evidence="1">The sequence shown here is derived from an EMBL/GenBank/DDBJ whole genome shotgun (WGS) entry which is preliminary data.</text>
</comment>
<dbReference type="RefSeq" id="WP_133699302.1">
    <property type="nucleotide sequence ID" value="NZ_SNXS01000001.1"/>
</dbReference>
<gene>
    <name evidence="1" type="ORF">DES47_101757</name>
</gene>
<sequence>MARADSKTTVLEDGLRYKSKVSGSPFKAAASFGTATMSCYLCGKHRTRSLMKTRKLLGRAQAVCSPSCKEMDAAIAAG</sequence>